<dbReference type="AlphaFoldDB" id="A0A0C3Q0W6"/>
<gene>
    <name evidence="1" type="ORF">M407DRAFT_28762</name>
</gene>
<evidence type="ECO:0000313" key="1">
    <source>
        <dbReference type="EMBL" id="KIO21700.1"/>
    </source>
</evidence>
<evidence type="ECO:0000313" key="2">
    <source>
        <dbReference type="Proteomes" id="UP000054248"/>
    </source>
</evidence>
<name>A0A0C3Q0W6_9AGAM</name>
<reference evidence="1 2" key="1">
    <citation type="submission" date="2014-04" db="EMBL/GenBank/DDBJ databases">
        <authorList>
            <consortium name="DOE Joint Genome Institute"/>
            <person name="Kuo A."/>
            <person name="Girlanda M."/>
            <person name="Perotto S."/>
            <person name="Kohler A."/>
            <person name="Nagy L.G."/>
            <person name="Floudas D."/>
            <person name="Copeland A."/>
            <person name="Barry K.W."/>
            <person name="Cichocki N."/>
            <person name="Veneault-Fourrey C."/>
            <person name="LaButti K."/>
            <person name="Lindquist E.A."/>
            <person name="Lipzen A."/>
            <person name="Lundell T."/>
            <person name="Morin E."/>
            <person name="Murat C."/>
            <person name="Sun H."/>
            <person name="Tunlid A."/>
            <person name="Henrissat B."/>
            <person name="Grigoriev I.V."/>
            <person name="Hibbett D.S."/>
            <person name="Martin F."/>
            <person name="Nordberg H.P."/>
            <person name="Cantor M.N."/>
            <person name="Hua S.X."/>
        </authorList>
    </citation>
    <scope>NUCLEOTIDE SEQUENCE [LARGE SCALE GENOMIC DNA]</scope>
    <source>
        <strain evidence="1 2">MUT 4182</strain>
    </source>
</reference>
<organism evidence="1 2">
    <name type="scientific">Tulasnella calospora MUT 4182</name>
    <dbReference type="NCBI Taxonomy" id="1051891"/>
    <lineage>
        <taxon>Eukaryota</taxon>
        <taxon>Fungi</taxon>
        <taxon>Dikarya</taxon>
        <taxon>Basidiomycota</taxon>
        <taxon>Agaricomycotina</taxon>
        <taxon>Agaricomycetes</taxon>
        <taxon>Cantharellales</taxon>
        <taxon>Tulasnellaceae</taxon>
        <taxon>Tulasnella</taxon>
    </lineage>
</organism>
<keyword evidence="2" id="KW-1185">Reference proteome</keyword>
<reference evidence="2" key="2">
    <citation type="submission" date="2015-01" db="EMBL/GenBank/DDBJ databases">
        <title>Evolutionary Origins and Diversification of the Mycorrhizal Mutualists.</title>
        <authorList>
            <consortium name="DOE Joint Genome Institute"/>
            <consortium name="Mycorrhizal Genomics Consortium"/>
            <person name="Kohler A."/>
            <person name="Kuo A."/>
            <person name="Nagy L.G."/>
            <person name="Floudas D."/>
            <person name="Copeland A."/>
            <person name="Barry K.W."/>
            <person name="Cichocki N."/>
            <person name="Veneault-Fourrey C."/>
            <person name="LaButti K."/>
            <person name="Lindquist E.A."/>
            <person name="Lipzen A."/>
            <person name="Lundell T."/>
            <person name="Morin E."/>
            <person name="Murat C."/>
            <person name="Riley R."/>
            <person name="Ohm R."/>
            <person name="Sun H."/>
            <person name="Tunlid A."/>
            <person name="Henrissat B."/>
            <person name="Grigoriev I.V."/>
            <person name="Hibbett D.S."/>
            <person name="Martin F."/>
        </authorList>
    </citation>
    <scope>NUCLEOTIDE SEQUENCE [LARGE SCALE GENOMIC DNA]</scope>
    <source>
        <strain evidence="2">MUT 4182</strain>
    </source>
</reference>
<dbReference type="HOGENOM" id="CLU_1961193_0_0_1"/>
<accession>A0A0C3Q0W6</accession>
<sequence>MARTDAWYVGTACIRYSESTTPAISRSIEEIDRAIPGLCDVLGLTHAGAPTWGMTCFHQLDCVPQSVDSELEPPNRIEFRSWKSRWKQPTTFMVLSNIPSGTPWCLRSRTGSYGHGRKGFSPKALQAY</sequence>
<proteinExistence type="predicted"/>
<dbReference type="Proteomes" id="UP000054248">
    <property type="component" value="Unassembled WGS sequence"/>
</dbReference>
<dbReference type="EMBL" id="KN823131">
    <property type="protein sequence ID" value="KIO21700.1"/>
    <property type="molecule type" value="Genomic_DNA"/>
</dbReference>
<protein>
    <submittedName>
        <fullName evidence="1">Uncharacterized protein</fullName>
    </submittedName>
</protein>